<dbReference type="InterPro" id="IPR000719">
    <property type="entry name" value="Prot_kinase_dom"/>
</dbReference>
<evidence type="ECO:0000256" key="11">
    <source>
        <dbReference type="ARBA" id="ARBA00047899"/>
    </source>
</evidence>
<keyword evidence="2" id="KW-1003">Cell membrane</keyword>
<evidence type="ECO:0000256" key="12">
    <source>
        <dbReference type="ARBA" id="ARBA00048679"/>
    </source>
</evidence>
<dbReference type="InterPro" id="IPR001480">
    <property type="entry name" value="Bulb-type_lectin_dom"/>
</dbReference>
<dbReference type="GO" id="GO:0048544">
    <property type="term" value="P:recognition of pollen"/>
    <property type="evidence" value="ECO:0007669"/>
    <property type="project" value="InterPro"/>
</dbReference>
<evidence type="ECO:0000256" key="1">
    <source>
        <dbReference type="ARBA" id="ARBA00004251"/>
    </source>
</evidence>
<feature type="chain" id="PRO_5042260184" description="Receptor-like serine/threonine-protein kinase" evidence="15">
    <location>
        <begin position="30"/>
        <end position="857"/>
    </location>
</feature>
<dbReference type="FunFam" id="1.10.510.10:FF:000060">
    <property type="entry name" value="G-type lectin S-receptor-like serine/threonine-protein kinase"/>
    <property type="match status" value="1"/>
</dbReference>
<evidence type="ECO:0000256" key="3">
    <source>
        <dbReference type="ARBA" id="ARBA00022527"/>
    </source>
</evidence>
<dbReference type="SMART" id="SM00108">
    <property type="entry name" value="B_lectin"/>
    <property type="match status" value="1"/>
</dbReference>
<keyword evidence="20" id="KW-1185">Reference proteome</keyword>
<evidence type="ECO:0000313" key="19">
    <source>
        <dbReference type="EMBL" id="WMV16185.1"/>
    </source>
</evidence>
<accession>A0AAF0Q7F1</accession>
<dbReference type="GO" id="GO:0005524">
    <property type="term" value="F:ATP binding"/>
    <property type="evidence" value="ECO:0007669"/>
    <property type="project" value="UniProtKB-KW"/>
</dbReference>
<dbReference type="SMART" id="SM00473">
    <property type="entry name" value="PAN_AP"/>
    <property type="match status" value="1"/>
</dbReference>
<evidence type="ECO:0000313" key="20">
    <source>
        <dbReference type="Proteomes" id="UP001234989"/>
    </source>
</evidence>
<dbReference type="Pfam" id="PF00954">
    <property type="entry name" value="S_locus_glycop"/>
    <property type="match status" value="1"/>
</dbReference>
<evidence type="ECO:0000259" key="18">
    <source>
        <dbReference type="PROSITE" id="PS50948"/>
    </source>
</evidence>
<dbReference type="AlphaFoldDB" id="A0AAF0Q7F1"/>
<feature type="signal peptide" evidence="15">
    <location>
        <begin position="1"/>
        <end position="29"/>
    </location>
</feature>
<dbReference type="SUPFAM" id="SSF56112">
    <property type="entry name" value="Protein kinase-like (PK-like)"/>
    <property type="match status" value="1"/>
</dbReference>
<dbReference type="InterPro" id="IPR011009">
    <property type="entry name" value="Kinase-like_dom_sf"/>
</dbReference>
<dbReference type="CDD" id="cd00028">
    <property type="entry name" value="B_lectin"/>
    <property type="match status" value="1"/>
</dbReference>
<feature type="domain" description="Apple" evidence="18">
    <location>
        <begin position="339"/>
        <end position="421"/>
    </location>
</feature>
<evidence type="ECO:0000256" key="6">
    <source>
        <dbReference type="ARBA" id="ARBA00022741"/>
    </source>
</evidence>
<dbReference type="PIRSF" id="PIRSF000641">
    <property type="entry name" value="SRK"/>
    <property type="match status" value="1"/>
</dbReference>
<dbReference type="Pfam" id="PF08276">
    <property type="entry name" value="PAN_2"/>
    <property type="match status" value="1"/>
</dbReference>
<proteinExistence type="inferred from homology"/>
<keyword evidence="14" id="KW-0472">Membrane</keyword>
<keyword evidence="10" id="KW-0325">Glycoprotein</keyword>
<dbReference type="EMBL" id="CP133613">
    <property type="protein sequence ID" value="WMV16185.1"/>
    <property type="molecule type" value="Genomic_DNA"/>
</dbReference>
<feature type="transmembrane region" description="Helical" evidence="14">
    <location>
        <begin position="429"/>
        <end position="451"/>
    </location>
</feature>
<evidence type="ECO:0000259" key="17">
    <source>
        <dbReference type="PROSITE" id="PS50927"/>
    </source>
</evidence>
<feature type="domain" description="Bulb-type lectin" evidence="17">
    <location>
        <begin position="36"/>
        <end position="157"/>
    </location>
</feature>
<evidence type="ECO:0000256" key="7">
    <source>
        <dbReference type="ARBA" id="ARBA00022777"/>
    </source>
</evidence>
<gene>
    <name evidence="19" type="ORF">MTR67_009570</name>
</gene>
<dbReference type="PROSITE" id="PS50927">
    <property type="entry name" value="BULB_LECTIN"/>
    <property type="match status" value="1"/>
</dbReference>
<evidence type="ECO:0000256" key="13">
    <source>
        <dbReference type="PIRNR" id="PIRNR000641"/>
    </source>
</evidence>
<evidence type="ECO:0000256" key="15">
    <source>
        <dbReference type="SAM" id="SignalP"/>
    </source>
</evidence>
<dbReference type="SUPFAM" id="SSF51110">
    <property type="entry name" value="alpha-D-mannose-specific plant lectins"/>
    <property type="match status" value="1"/>
</dbReference>
<comment type="similarity">
    <text evidence="13">Belongs to the protein kinase superfamily. Ser/Thr protein kinase family.</text>
</comment>
<keyword evidence="6 13" id="KW-0547">Nucleotide-binding</keyword>
<dbReference type="Gene3D" id="1.10.510.10">
    <property type="entry name" value="Transferase(Phosphotransferase) domain 1"/>
    <property type="match status" value="1"/>
</dbReference>
<dbReference type="InterPro" id="IPR000858">
    <property type="entry name" value="S_locus_glycoprot_dom"/>
</dbReference>
<comment type="catalytic activity">
    <reaction evidence="11 13">
        <text>L-threonyl-[protein] + ATP = O-phospho-L-threonyl-[protein] + ADP + H(+)</text>
        <dbReference type="Rhea" id="RHEA:46608"/>
        <dbReference type="Rhea" id="RHEA-COMP:11060"/>
        <dbReference type="Rhea" id="RHEA-COMP:11605"/>
        <dbReference type="ChEBI" id="CHEBI:15378"/>
        <dbReference type="ChEBI" id="CHEBI:30013"/>
        <dbReference type="ChEBI" id="CHEBI:30616"/>
        <dbReference type="ChEBI" id="CHEBI:61977"/>
        <dbReference type="ChEBI" id="CHEBI:456216"/>
        <dbReference type="EC" id="2.7.11.1"/>
    </reaction>
</comment>
<keyword evidence="5 15" id="KW-0732">Signal</keyword>
<comment type="catalytic activity">
    <reaction evidence="12 13">
        <text>L-seryl-[protein] + ATP = O-phospho-L-seryl-[protein] + ADP + H(+)</text>
        <dbReference type="Rhea" id="RHEA:17989"/>
        <dbReference type="Rhea" id="RHEA-COMP:9863"/>
        <dbReference type="Rhea" id="RHEA-COMP:11604"/>
        <dbReference type="ChEBI" id="CHEBI:15378"/>
        <dbReference type="ChEBI" id="CHEBI:29999"/>
        <dbReference type="ChEBI" id="CHEBI:30616"/>
        <dbReference type="ChEBI" id="CHEBI:83421"/>
        <dbReference type="ChEBI" id="CHEBI:456216"/>
        <dbReference type="EC" id="2.7.11.1"/>
    </reaction>
</comment>
<evidence type="ECO:0000256" key="8">
    <source>
        <dbReference type="ARBA" id="ARBA00022840"/>
    </source>
</evidence>
<dbReference type="InterPro" id="IPR036426">
    <property type="entry name" value="Bulb-type_lectin_dom_sf"/>
</dbReference>
<reference evidence="19" key="1">
    <citation type="submission" date="2023-08" db="EMBL/GenBank/DDBJ databases">
        <title>A de novo genome assembly of Solanum verrucosum Schlechtendal, a Mexican diploid species geographically isolated from the other diploid A-genome species in potato relatives.</title>
        <authorList>
            <person name="Hosaka K."/>
        </authorList>
    </citation>
    <scope>NUCLEOTIDE SEQUENCE</scope>
    <source>
        <tissue evidence="19">Young leaves</tissue>
    </source>
</reference>
<dbReference type="InterPro" id="IPR024171">
    <property type="entry name" value="SRK-like_kinase"/>
</dbReference>
<evidence type="ECO:0000256" key="2">
    <source>
        <dbReference type="ARBA" id="ARBA00022475"/>
    </source>
</evidence>
<keyword evidence="8 13" id="KW-0067">ATP-binding</keyword>
<dbReference type="CDD" id="cd14066">
    <property type="entry name" value="STKc_IRAK"/>
    <property type="match status" value="1"/>
</dbReference>
<protein>
    <recommendedName>
        <fullName evidence="13">Receptor-like serine/threonine-protein kinase</fullName>
        <ecNumber evidence="13">2.7.11.1</ecNumber>
    </recommendedName>
</protein>
<dbReference type="CDD" id="cd01098">
    <property type="entry name" value="PAN_AP_plant"/>
    <property type="match status" value="1"/>
</dbReference>
<dbReference type="Pfam" id="PF01453">
    <property type="entry name" value="B_lectin"/>
    <property type="match status" value="1"/>
</dbReference>
<comment type="subcellular location">
    <subcellularLocation>
        <location evidence="1">Cell membrane</location>
        <topology evidence="1">Single-pass type I membrane protein</topology>
    </subcellularLocation>
</comment>
<dbReference type="SMART" id="SM00220">
    <property type="entry name" value="S_TKc"/>
    <property type="match status" value="1"/>
</dbReference>
<evidence type="ECO:0000256" key="10">
    <source>
        <dbReference type="ARBA" id="ARBA00023180"/>
    </source>
</evidence>
<evidence type="ECO:0000256" key="4">
    <source>
        <dbReference type="ARBA" id="ARBA00022679"/>
    </source>
</evidence>
<dbReference type="Pfam" id="PF07714">
    <property type="entry name" value="PK_Tyr_Ser-Thr"/>
    <property type="match status" value="1"/>
</dbReference>
<dbReference type="PANTHER" id="PTHR27002:SF1089">
    <property type="entry name" value="RECEPTOR-LIKE SERINE_THREONINE-PROTEIN KINASE"/>
    <property type="match status" value="1"/>
</dbReference>
<keyword evidence="9" id="KW-1015">Disulfide bond</keyword>
<evidence type="ECO:0000256" key="9">
    <source>
        <dbReference type="ARBA" id="ARBA00023157"/>
    </source>
</evidence>
<dbReference type="PROSITE" id="PS00108">
    <property type="entry name" value="PROTEIN_KINASE_ST"/>
    <property type="match status" value="1"/>
</dbReference>
<organism evidence="19 20">
    <name type="scientific">Solanum verrucosum</name>
    <dbReference type="NCBI Taxonomy" id="315347"/>
    <lineage>
        <taxon>Eukaryota</taxon>
        <taxon>Viridiplantae</taxon>
        <taxon>Streptophyta</taxon>
        <taxon>Embryophyta</taxon>
        <taxon>Tracheophyta</taxon>
        <taxon>Spermatophyta</taxon>
        <taxon>Magnoliopsida</taxon>
        <taxon>eudicotyledons</taxon>
        <taxon>Gunneridae</taxon>
        <taxon>Pentapetalae</taxon>
        <taxon>asterids</taxon>
        <taxon>lamiids</taxon>
        <taxon>Solanales</taxon>
        <taxon>Solanaceae</taxon>
        <taxon>Solanoideae</taxon>
        <taxon>Solaneae</taxon>
        <taxon>Solanum</taxon>
    </lineage>
</organism>
<keyword evidence="7 13" id="KW-0418">Kinase</keyword>
<keyword evidence="4 13" id="KW-0808">Transferase</keyword>
<keyword evidence="14" id="KW-0812">Transmembrane</keyword>
<dbReference type="GO" id="GO:0004674">
    <property type="term" value="F:protein serine/threonine kinase activity"/>
    <property type="evidence" value="ECO:0007669"/>
    <property type="project" value="UniProtKB-KW"/>
</dbReference>
<sequence>MLFKNRYLGMKILLVDLVLLLSCFHLVRCNNTRSDNLLPGQILSFSAADTLVSKQGKFELGFFCPGNCEKLFIGIWYTNIKPKTVVWIANRDNPIRPPFNNSHLELSDGNLGIFNARKQRVWDSNLSTADVNRAVLLDSGNFILTNGIEIQWQSFDYPTDTWLPGARIGFDKSKNTLQKLTSWTNTNDTASGHFSLQLDPNQNGELVILRNLVEMWSWVPLNLVKVSKYLSNFSYNPTEHSAFITYNVFGESVISRIVLDHSGFMGEFFWSNESQNWMFVRSVPVDMCDTTNLCGAFGICDINTNPICGCLQGYEPKFPLGWATNDYSSGCVRITPLQCGSNNDGFVRMQNVVLPASSESMQVGNDQICEYICSSNCSCNAYVYSNSGVCLLWNDDLINLRSLSDNSRQAVLSIKIFERSNKGNKKSSFVVLVASITSSIFVCGTCCYFLWRRKLKKKGILRKMKFRELLLSDSATNMSKPGTSIGKGQEKNGDIELKFFELHDLKAATDNFSPDNKLGEGGFGPVFKVLLLQPEYLQVCNTNMRSHLKKMERNPSGNSQIGQLPDGQKIAVKRLSTQSRQGISEFKTEALLIAKLQHRNLVRFLGCCVEDEEKMLVYEYMPNKSLDYFIFDESRRSLLDWKKRHEIIIGIARGILYLHQDSRLRVIHRDLKASNILLDEDMNPKISDFGTARIFSGNQDEANTLRIVGTYGYMSPEYALAGLFSVKSDVFSFGVILLEIISGKKNRISYNSDSPPNLIRQAWELWNDGKAFELIDPTIVDSCPSEEALRCIQVGLLCLQVNAGDRPTMSSVLFMLSNEATIPSPKQPLITPHSDLGTTETTPSSINEVTITVLDGR</sequence>
<dbReference type="InterPro" id="IPR001245">
    <property type="entry name" value="Ser-Thr/Tyr_kinase_cat_dom"/>
</dbReference>
<dbReference type="InterPro" id="IPR003609">
    <property type="entry name" value="Pan_app"/>
</dbReference>
<keyword evidence="3 13" id="KW-0723">Serine/threonine-protein kinase</keyword>
<dbReference type="EC" id="2.7.11.1" evidence="13"/>
<dbReference type="PROSITE" id="PS50011">
    <property type="entry name" value="PROTEIN_KINASE_DOM"/>
    <property type="match status" value="1"/>
</dbReference>
<evidence type="ECO:0000256" key="5">
    <source>
        <dbReference type="ARBA" id="ARBA00022729"/>
    </source>
</evidence>
<evidence type="ECO:0000256" key="14">
    <source>
        <dbReference type="SAM" id="Phobius"/>
    </source>
</evidence>
<dbReference type="Gene3D" id="3.30.200.20">
    <property type="entry name" value="Phosphorylase Kinase, domain 1"/>
    <property type="match status" value="1"/>
</dbReference>
<dbReference type="Proteomes" id="UP001234989">
    <property type="component" value="Chromosome 2"/>
</dbReference>
<evidence type="ECO:0000259" key="16">
    <source>
        <dbReference type="PROSITE" id="PS50011"/>
    </source>
</evidence>
<dbReference type="PANTHER" id="PTHR27002">
    <property type="entry name" value="RECEPTOR-LIKE SERINE/THREONINE-PROTEIN KINASE SD1-8"/>
    <property type="match status" value="1"/>
</dbReference>
<dbReference type="InterPro" id="IPR008271">
    <property type="entry name" value="Ser/Thr_kinase_AS"/>
</dbReference>
<dbReference type="GO" id="GO:0005886">
    <property type="term" value="C:plasma membrane"/>
    <property type="evidence" value="ECO:0007669"/>
    <property type="project" value="UniProtKB-SubCell"/>
</dbReference>
<keyword evidence="14" id="KW-1133">Transmembrane helix</keyword>
<feature type="domain" description="Protein kinase" evidence="16">
    <location>
        <begin position="512"/>
        <end position="830"/>
    </location>
</feature>
<dbReference type="Gene3D" id="2.90.10.30">
    <property type="match status" value="1"/>
</dbReference>
<dbReference type="FunFam" id="3.30.200.20:FF:000924">
    <property type="entry name" value="Uncharacterized protein"/>
    <property type="match status" value="1"/>
</dbReference>
<dbReference type="PROSITE" id="PS50948">
    <property type="entry name" value="PAN"/>
    <property type="match status" value="1"/>
</dbReference>
<name>A0AAF0Q7F1_SOLVR</name>